<organism evidence="2 3">
    <name type="scientific">Dendrobium catenatum</name>
    <dbReference type="NCBI Taxonomy" id="906689"/>
    <lineage>
        <taxon>Eukaryota</taxon>
        <taxon>Viridiplantae</taxon>
        <taxon>Streptophyta</taxon>
        <taxon>Embryophyta</taxon>
        <taxon>Tracheophyta</taxon>
        <taxon>Spermatophyta</taxon>
        <taxon>Magnoliopsida</taxon>
        <taxon>Liliopsida</taxon>
        <taxon>Asparagales</taxon>
        <taxon>Orchidaceae</taxon>
        <taxon>Epidendroideae</taxon>
        <taxon>Malaxideae</taxon>
        <taxon>Dendrobiinae</taxon>
        <taxon>Dendrobium</taxon>
    </lineage>
</organism>
<dbReference type="AlphaFoldDB" id="A0A2I0WCC3"/>
<protein>
    <recommendedName>
        <fullName evidence="1">NAD(P)-binding domain-containing protein</fullName>
    </recommendedName>
</protein>
<accession>A0A2I0WCC3</accession>
<name>A0A2I0WCC3_9ASPA</name>
<dbReference type="EMBL" id="KZ502754">
    <property type="protein sequence ID" value="PKU73298.1"/>
    <property type="molecule type" value="Genomic_DNA"/>
</dbReference>
<dbReference type="PANTHER" id="PTHR15020">
    <property type="entry name" value="FLAVIN REDUCTASE-RELATED"/>
    <property type="match status" value="1"/>
</dbReference>
<sequence length="311" mass="34417">MQRDFLWFRNDIYKDRIGCYPPLEIRIMAIIFRAHYPPHSAFKSRKVSTRFPAANFFSTTIKMEGTSATAEETKEQKPSKIFVAGSTGKTGKRIVEQLLSKSYGVRAGARDVEKAKSSLPQHPNLQIVRADVTEGSEKLAEAIGDAEAVVCATGFQPSFDVFAPWKVDNFGTVNLVEACRKIGVKRFVLVSSILVNGAAMGQLLNPAYIVLNLFGLTLIAKLQAEKYVKRSGINYTIIRPGGLRNDPPSGNIVMEPEDTLFEGSISRDQVAEVAVEALECPESYFKVIEIVSRVEAPKRPLKDLFSGIKQK</sequence>
<evidence type="ECO:0000313" key="3">
    <source>
        <dbReference type="Proteomes" id="UP000233837"/>
    </source>
</evidence>
<reference evidence="2 3" key="2">
    <citation type="journal article" date="2017" name="Nature">
        <title>The Apostasia genome and the evolution of orchids.</title>
        <authorList>
            <person name="Zhang G.Q."/>
            <person name="Liu K.W."/>
            <person name="Li Z."/>
            <person name="Lohaus R."/>
            <person name="Hsiao Y.Y."/>
            <person name="Niu S.C."/>
            <person name="Wang J.Y."/>
            <person name="Lin Y.C."/>
            <person name="Xu Q."/>
            <person name="Chen L.J."/>
            <person name="Yoshida K."/>
            <person name="Fujiwara S."/>
            <person name="Wang Z.W."/>
            <person name="Zhang Y.Q."/>
            <person name="Mitsuda N."/>
            <person name="Wang M."/>
            <person name="Liu G.H."/>
            <person name="Pecoraro L."/>
            <person name="Huang H.X."/>
            <person name="Xiao X.J."/>
            <person name="Lin M."/>
            <person name="Wu X.Y."/>
            <person name="Wu W.L."/>
            <person name="Chen Y.Y."/>
            <person name="Chang S.B."/>
            <person name="Sakamoto S."/>
            <person name="Ohme-Takagi M."/>
            <person name="Yagi M."/>
            <person name="Zeng S.J."/>
            <person name="Shen C.Y."/>
            <person name="Yeh C.M."/>
            <person name="Luo Y.B."/>
            <person name="Tsai W.C."/>
            <person name="Van de Peer Y."/>
            <person name="Liu Z.J."/>
        </authorList>
    </citation>
    <scope>NUCLEOTIDE SEQUENCE [LARGE SCALE GENOMIC DNA]</scope>
    <source>
        <tissue evidence="2">The whole plant</tissue>
    </source>
</reference>
<dbReference type="InterPro" id="IPR036291">
    <property type="entry name" value="NAD(P)-bd_dom_sf"/>
</dbReference>
<gene>
    <name evidence="2" type="ORF">MA16_Dca022881</name>
</gene>
<feature type="domain" description="NAD(P)-binding" evidence="1">
    <location>
        <begin position="85"/>
        <end position="281"/>
    </location>
</feature>
<evidence type="ECO:0000313" key="2">
    <source>
        <dbReference type="EMBL" id="PKU73298.1"/>
    </source>
</evidence>
<dbReference type="Gene3D" id="3.40.50.720">
    <property type="entry name" value="NAD(P)-binding Rossmann-like Domain"/>
    <property type="match status" value="1"/>
</dbReference>
<evidence type="ECO:0000259" key="1">
    <source>
        <dbReference type="Pfam" id="PF13460"/>
    </source>
</evidence>
<dbReference type="InterPro" id="IPR016040">
    <property type="entry name" value="NAD(P)-bd_dom"/>
</dbReference>
<dbReference type="STRING" id="906689.A0A2I0WCC3"/>
<dbReference type="Proteomes" id="UP000233837">
    <property type="component" value="Unassembled WGS sequence"/>
</dbReference>
<reference evidence="2 3" key="1">
    <citation type="journal article" date="2016" name="Sci. Rep.">
        <title>The Dendrobium catenatum Lindl. genome sequence provides insights into polysaccharide synthase, floral development and adaptive evolution.</title>
        <authorList>
            <person name="Zhang G.Q."/>
            <person name="Xu Q."/>
            <person name="Bian C."/>
            <person name="Tsai W.C."/>
            <person name="Yeh C.M."/>
            <person name="Liu K.W."/>
            <person name="Yoshida K."/>
            <person name="Zhang L.S."/>
            <person name="Chang S.B."/>
            <person name="Chen F."/>
            <person name="Shi Y."/>
            <person name="Su Y.Y."/>
            <person name="Zhang Y.Q."/>
            <person name="Chen L.J."/>
            <person name="Yin Y."/>
            <person name="Lin M."/>
            <person name="Huang H."/>
            <person name="Deng H."/>
            <person name="Wang Z.W."/>
            <person name="Zhu S.L."/>
            <person name="Zhao X."/>
            <person name="Deng C."/>
            <person name="Niu S.C."/>
            <person name="Huang J."/>
            <person name="Wang M."/>
            <person name="Liu G.H."/>
            <person name="Yang H.J."/>
            <person name="Xiao X.J."/>
            <person name="Hsiao Y.Y."/>
            <person name="Wu W.L."/>
            <person name="Chen Y.Y."/>
            <person name="Mitsuda N."/>
            <person name="Ohme-Takagi M."/>
            <person name="Luo Y.B."/>
            <person name="Van de Peer Y."/>
            <person name="Liu Z.J."/>
        </authorList>
    </citation>
    <scope>NUCLEOTIDE SEQUENCE [LARGE SCALE GENOMIC DNA]</scope>
    <source>
        <tissue evidence="2">The whole plant</tissue>
    </source>
</reference>
<dbReference type="CDD" id="cd05243">
    <property type="entry name" value="SDR_a5"/>
    <property type="match status" value="1"/>
</dbReference>
<dbReference type="PANTHER" id="PTHR15020:SF11">
    <property type="entry name" value="OS06G0360300 PROTEIN"/>
    <property type="match status" value="1"/>
</dbReference>
<dbReference type="Pfam" id="PF13460">
    <property type="entry name" value="NAD_binding_10"/>
    <property type="match status" value="1"/>
</dbReference>
<keyword evidence="3" id="KW-1185">Reference proteome</keyword>
<proteinExistence type="predicted"/>
<dbReference type="SUPFAM" id="SSF51735">
    <property type="entry name" value="NAD(P)-binding Rossmann-fold domains"/>
    <property type="match status" value="1"/>
</dbReference>